<organism evidence="1 2">
    <name type="scientific">Mucilaginibacter gotjawali</name>
    <dbReference type="NCBI Taxonomy" id="1550579"/>
    <lineage>
        <taxon>Bacteria</taxon>
        <taxon>Pseudomonadati</taxon>
        <taxon>Bacteroidota</taxon>
        <taxon>Sphingobacteriia</taxon>
        <taxon>Sphingobacteriales</taxon>
        <taxon>Sphingobacteriaceae</taxon>
        <taxon>Mucilaginibacter</taxon>
    </lineage>
</organism>
<dbReference type="Gene3D" id="1.25.40.10">
    <property type="entry name" value="Tetratricopeptide repeat domain"/>
    <property type="match status" value="1"/>
</dbReference>
<dbReference type="RefSeq" id="WP_096354499.1">
    <property type="nucleotide sequence ID" value="NZ_AP017313.1"/>
</dbReference>
<dbReference type="KEGG" id="mgot:MgSA37_04164"/>
<dbReference type="OrthoDB" id="793209at2"/>
<reference evidence="1 2" key="1">
    <citation type="submission" date="2015-12" db="EMBL/GenBank/DDBJ databases">
        <title>Genome sequence of Mucilaginibacter gotjawali.</title>
        <authorList>
            <person name="Lee J.S."/>
            <person name="Lee K.C."/>
            <person name="Kim K.K."/>
            <person name="Lee B.W."/>
        </authorList>
    </citation>
    <scope>NUCLEOTIDE SEQUENCE [LARGE SCALE GENOMIC DNA]</scope>
    <source>
        <strain evidence="1 2">SA3-7</strain>
    </source>
</reference>
<accession>A0A0X8X5C2</accession>
<name>A0A0X8X5C2_9SPHI</name>
<dbReference type="SUPFAM" id="SSF48452">
    <property type="entry name" value="TPR-like"/>
    <property type="match status" value="1"/>
</dbReference>
<evidence type="ECO:0000313" key="1">
    <source>
        <dbReference type="EMBL" id="BAU55972.1"/>
    </source>
</evidence>
<proteinExistence type="predicted"/>
<dbReference type="Proteomes" id="UP000218263">
    <property type="component" value="Chromosome"/>
</dbReference>
<dbReference type="AlphaFoldDB" id="A0A0X8X5C2"/>
<keyword evidence="2" id="KW-1185">Reference proteome</keyword>
<gene>
    <name evidence="1" type="ORF">MgSA37_04164</name>
</gene>
<evidence type="ECO:0000313" key="2">
    <source>
        <dbReference type="Proteomes" id="UP000218263"/>
    </source>
</evidence>
<dbReference type="EMBL" id="AP017313">
    <property type="protein sequence ID" value="BAU55972.1"/>
    <property type="molecule type" value="Genomic_DNA"/>
</dbReference>
<protein>
    <submittedName>
        <fullName evidence="1">Uncharacterized protein</fullName>
    </submittedName>
</protein>
<dbReference type="InterPro" id="IPR011990">
    <property type="entry name" value="TPR-like_helical_dom_sf"/>
</dbReference>
<sequence length="199" mass="22540">MLKRFFIFIFLCFTGLLAHAQVLSVDSVYSKYLDFNLARFQGEQDKVLELGEAIIPYADKLPEKTRINFYFGVGKMYEDDSQPDKAIVFYVKVAAAVPDYYVAHRALGYLYLDKAKKIEARMNDATDKAAKDSLFATYVKAVQMALPHLEKAQACDPSDDTLNIIKDLYAKSHNTAGPDLLNDRLKRLSKDCMDVLSDN</sequence>